<organism evidence="1 2">
    <name type="scientific">Scytonema tolypothrichoides VB-61278_2</name>
    <dbReference type="NCBI Taxonomy" id="3232314"/>
    <lineage>
        <taxon>Bacteria</taxon>
        <taxon>Bacillati</taxon>
        <taxon>Cyanobacteriota</taxon>
        <taxon>Cyanophyceae</taxon>
        <taxon>Nostocales</taxon>
        <taxon>Scytonemataceae</taxon>
        <taxon>Scytonema</taxon>
    </lineage>
</organism>
<dbReference type="Proteomes" id="UP001628874">
    <property type="component" value="Unassembled WGS sequence"/>
</dbReference>
<sequence length="316" mass="36305">MTQTQNQGKLDPRQNAQFSLETNNSHFQEIAFSEKHSGGNTFAVEVVELGELKEEELRLRLHLERKVERSFYEAGKALMELRDKRLYRSTHKTFEEYCRDRFSHSRQKSNYLIAAADVFENLTTIRCQNSSSEDDLQILPSSEYQIRPLTKLEPEQQLQAWQISVEEAGGVAPAARIVKDVVQRIMERTKVPNPYRVGEVCQILPKDYPDLRGKGKCWCIVSQVNDLSCTVTAWDGDYIVKMDCLKSLDYSDADCEQMKEVCLRITKLRNLNNVEDATYAVLKHLGEIKRPYLTSVEEKLLSLLESEYGVGKKGIL</sequence>
<name>A0ABW8WZE9_9CYAN</name>
<evidence type="ECO:0000313" key="1">
    <source>
        <dbReference type="EMBL" id="MFL9466480.1"/>
    </source>
</evidence>
<dbReference type="EMBL" id="JBFQGM010000025">
    <property type="protein sequence ID" value="MFL9466480.1"/>
    <property type="molecule type" value="Genomic_DNA"/>
</dbReference>
<protein>
    <submittedName>
        <fullName evidence="1">Uncharacterized protein</fullName>
    </submittedName>
</protein>
<gene>
    <name evidence="1" type="ORF">AB0759_38480</name>
</gene>
<keyword evidence="2" id="KW-1185">Reference proteome</keyword>
<comment type="caution">
    <text evidence="1">The sequence shown here is derived from an EMBL/GenBank/DDBJ whole genome shotgun (WGS) entry which is preliminary data.</text>
</comment>
<proteinExistence type="predicted"/>
<evidence type="ECO:0000313" key="2">
    <source>
        <dbReference type="Proteomes" id="UP001628874"/>
    </source>
</evidence>
<accession>A0ABW8WZE9</accession>
<dbReference type="RefSeq" id="WP_408019947.1">
    <property type="nucleotide sequence ID" value="NZ_JBFQGM010000025.1"/>
</dbReference>
<reference evidence="1 2" key="1">
    <citation type="submission" date="2024-07" db="EMBL/GenBank/DDBJ databases">
        <authorList>
            <person name="Tripathy S."/>
        </authorList>
    </citation>
    <scope>NUCLEOTIDE SEQUENCE [LARGE SCALE GENOMIC DNA]</scope>
    <source>
        <strain evidence="1 2">VB-61278_2</strain>
    </source>
</reference>